<keyword evidence="2" id="KW-1185">Reference proteome</keyword>
<gene>
    <name evidence="1" type="ORF">EPK99_04275</name>
</gene>
<reference evidence="1 2" key="1">
    <citation type="submission" date="2019-01" db="EMBL/GenBank/DDBJ databases">
        <title>The draft genome of Rhizobium sp. 24NR.</title>
        <authorList>
            <person name="Liu L."/>
            <person name="Liang L."/>
            <person name="Shi S."/>
            <person name="Xu L."/>
            <person name="Wang X."/>
            <person name="Li L."/>
            <person name="Zhang X."/>
        </authorList>
    </citation>
    <scope>NUCLEOTIDE SEQUENCE [LARGE SCALE GENOMIC DNA]</scope>
    <source>
        <strain evidence="1 2">24NR</strain>
    </source>
</reference>
<sequence>METLFHHRSTKTLELIAKVKRRPRFLYKYCTFADYRSAAIVENRIWVSLPSKLNDPFDVQPEIRPLKRREIDTKILHAIAEMDASQFVQTADGYDFVDGKVKDFPKEILLQILNNSSFIRDAFYMMGVHSFSSVGNSNLLWSYYAGGHSGLLIGYAVPPGGRVHQ</sequence>
<accession>A0A3S3SIT0</accession>
<name>A0A3S3SIT0_9HYPH</name>
<comment type="caution">
    <text evidence="1">The sequence shown here is derived from an EMBL/GenBank/DDBJ whole genome shotgun (WGS) entry which is preliminary data.</text>
</comment>
<evidence type="ECO:0008006" key="3">
    <source>
        <dbReference type="Google" id="ProtNLM"/>
    </source>
</evidence>
<dbReference type="OrthoDB" id="4119964at2"/>
<dbReference type="AlphaFoldDB" id="A0A3S3SIT0"/>
<evidence type="ECO:0000313" key="2">
    <source>
        <dbReference type="Proteomes" id="UP000287687"/>
    </source>
</evidence>
<protein>
    <recommendedName>
        <fullName evidence="3">DUF2971 domain-containing protein</fullName>
    </recommendedName>
</protein>
<dbReference type="Proteomes" id="UP000287687">
    <property type="component" value="Unassembled WGS sequence"/>
</dbReference>
<dbReference type="RefSeq" id="WP_128441400.1">
    <property type="nucleotide sequence ID" value="NZ_SBIP01000001.1"/>
</dbReference>
<evidence type="ECO:0000313" key="1">
    <source>
        <dbReference type="EMBL" id="RWX81511.1"/>
    </source>
</evidence>
<organism evidence="1 2">
    <name type="scientific">Neorhizobium lilium</name>
    <dbReference type="NCBI Taxonomy" id="2503024"/>
    <lineage>
        <taxon>Bacteria</taxon>
        <taxon>Pseudomonadati</taxon>
        <taxon>Pseudomonadota</taxon>
        <taxon>Alphaproteobacteria</taxon>
        <taxon>Hyphomicrobiales</taxon>
        <taxon>Rhizobiaceae</taxon>
        <taxon>Rhizobium/Agrobacterium group</taxon>
        <taxon>Neorhizobium</taxon>
    </lineage>
</organism>
<proteinExistence type="predicted"/>
<dbReference type="EMBL" id="SBIP01000001">
    <property type="protein sequence ID" value="RWX81511.1"/>
    <property type="molecule type" value="Genomic_DNA"/>
</dbReference>